<comment type="similarity">
    <text evidence="1">Belongs to the Skp family.</text>
</comment>
<dbReference type="RefSeq" id="WP_022382064.1">
    <property type="nucleotide sequence ID" value="NZ_AP019697.1"/>
</dbReference>
<accession>A0A8D5A5S6</accession>
<dbReference type="PROSITE" id="PS51257">
    <property type="entry name" value="PROKAR_LIPOPROTEIN"/>
    <property type="match status" value="1"/>
</dbReference>
<evidence type="ECO:0000256" key="2">
    <source>
        <dbReference type="ARBA" id="ARBA00022729"/>
    </source>
</evidence>
<dbReference type="InterPro" id="IPR024930">
    <property type="entry name" value="Skp_dom_sf"/>
</dbReference>
<evidence type="ECO:0000313" key="5">
    <source>
        <dbReference type="Proteomes" id="UP000320585"/>
    </source>
</evidence>
<gene>
    <name evidence="4" type="ORF">Dia5BBH33_10260</name>
</gene>
<dbReference type="PANTHER" id="PTHR35089">
    <property type="entry name" value="CHAPERONE PROTEIN SKP"/>
    <property type="match status" value="1"/>
</dbReference>
<proteinExistence type="inferred from homology"/>
<dbReference type="GO" id="GO:0050821">
    <property type="term" value="P:protein stabilization"/>
    <property type="evidence" value="ECO:0007669"/>
    <property type="project" value="TreeGrafter"/>
</dbReference>
<dbReference type="AlphaFoldDB" id="A0A8D5A5S6"/>
<keyword evidence="5" id="KW-1185">Reference proteome</keyword>
<dbReference type="Gene3D" id="3.30.910.20">
    <property type="entry name" value="Skp domain"/>
    <property type="match status" value="1"/>
</dbReference>
<dbReference type="Pfam" id="PF03938">
    <property type="entry name" value="OmpH"/>
    <property type="match status" value="1"/>
</dbReference>
<dbReference type="GO" id="GO:0051082">
    <property type="term" value="F:unfolded protein binding"/>
    <property type="evidence" value="ECO:0007669"/>
    <property type="project" value="InterPro"/>
</dbReference>
<sequence length="150" mass="16337">MIGSTWKKLACVGLIACAAVFSGCGNSSKVAVVDYQKIENESPKVKDIQKQITDKDTEIQNRLNQEAQSGLSDEEMQKKVQAAQQERMIFVQSKQKELESLIQAQCGAIAKEKNIGIVMYQRAVPVGAVDITDEVLKRMDGSSKAGSASK</sequence>
<feature type="chain" id="PRO_5034193841" evidence="3">
    <location>
        <begin position="19"/>
        <end position="150"/>
    </location>
</feature>
<dbReference type="InterPro" id="IPR005632">
    <property type="entry name" value="Chaperone_Skp"/>
</dbReference>
<evidence type="ECO:0000313" key="4">
    <source>
        <dbReference type="EMBL" id="BBK25091.1"/>
    </source>
</evidence>
<evidence type="ECO:0000256" key="1">
    <source>
        <dbReference type="ARBA" id="ARBA00009091"/>
    </source>
</evidence>
<name>A0A8D5A5S6_9FIRM</name>
<dbReference type="SUPFAM" id="SSF111384">
    <property type="entry name" value="OmpH-like"/>
    <property type="match status" value="1"/>
</dbReference>
<organism evidence="4 5">
    <name type="scientific">Dialister hominis</name>
    <dbReference type="NCBI Taxonomy" id="2582419"/>
    <lineage>
        <taxon>Bacteria</taxon>
        <taxon>Bacillati</taxon>
        <taxon>Bacillota</taxon>
        <taxon>Negativicutes</taxon>
        <taxon>Veillonellales</taxon>
        <taxon>Veillonellaceae</taxon>
        <taxon>Dialister</taxon>
    </lineage>
</organism>
<dbReference type="SMART" id="SM00935">
    <property type="entry name" value="OmpH"/>
    <property type="match status" value="1"/>
</dbReference>
<reference evidence="5" key="1">
    <citation type="submission" date="2019-05" db="EMBL/GenBank/DDBJ databases">
        <title>Complete genome sequencing of Dialister sp. strain 5BBH33.</title>
        <authorList>
            <person name="Sakamoto M."/>
            <person name="Murakami T."/>
            <person name="Mori H."/>
        </authorList>
    </citation>
    <scope>NUCLEOTIDE SEQUENCE [LARGE SCALE GENOMIC DNA]</scope>
    <source>
        <strain evidence="5">5BBH33</strain>
    </source>
</reference>
<keyword evidence="2 3" id="KW-0732">Signal</keyword>
<dbReference type="EMBL" id="AP019697">
    <property type="protein sequence ID" value="BBK25091.1"/>
    <property type="molecule type" value="Genomic_DNA"/>
</dbReference>
<protein>
    <submittedName>
        <fullName evidence="4">Uncharacterized protein</fullName>
    </submittedName>
</protein>
<dbReference type="OrthoDB" id="1629141at2"/>
<feature type="signal peptide" evidence="3">
    <location>
        <begin position="1"/>
        <end position="18"/>
    </location>
</feature>
<evidence type="ECO:0000256" key="3">
    <source>
        <dbReference type="SAM" id="SignalP"/>
    </source>
</evidence>
<dbReference type="PANTHER" id="PTHR35089:SF1">
    <property type="entry name" value="CHAPERONE PROTEIN SKP"/>
    <property type="match status" value="1"/>
</dbReference>
<dbReference type="GO" id="GO:0005829">
    <property type="term" value="C:cytosol"/>
    <property type="evidence" value="ECO:0007669"/>
    <property type="project" value="TreeGrafter"/>
</dbReference>
<dbReference type="Proteomes" id="UP000320585">
    <property type="component" value="Chromosome"/>
</dbReference>
<dbReference type="GeneID" id="92716241"/>
<dbReference type="KEGG" id="dho:Dia5BBH33_10260"/>